<evidence type="ECO:0000256" key="2">
    <source>
        <dbReference type="ARBA" id="ARBA00022448"/>
    </source>
</evidence>
<dbReference type="SMART" id="SM00116">
    <property type="entry name" value="CBS"/>
    <property type="match status" value="2"/>
</dbReference>
<evidence type="ECO:0000259" key="12">
    <source>
        <dbReference type="PROSITE" id="PS51371"/>
    </source>
</evidence>
<feature type="transmembrane region" description="Helical" evidence="10">
    <location>
        <begin position="329"/>
        <end position="348"/>
    </location>
</feature>
<dbReference type="InterPro" id="IPR046342">
    <property type="entry name" value="CBS_dom_sf"/>
</dbReference>
<dbReference type="Gene3D" id="3.10.580.10">
    <property type="entry name" value="CBS-domain"/>
    <property type="match status" value="1"/>
</dbReference>
<gene>
    <name evidence="13" type="ORF">MNBD_IGNAVI01-1378</name>
</gene>
<dbReference type="Pfam" id="PF02080">
    <property type="entry name" value="TrkA_C"/>
    <property type="match status" value="1"/>
</dbReference>
<dbReference type="GO" id="GO:0034707">
    <property type="term" value="C:chloride channel complex"/>
    <property type="evidence" value="ECO:0007669"/>
    <property type="project" value="UniProtKB-KW"/>
</dbReference>
<feature type="domain" description="CBS" evidence="12">
    <location>
        <begin position="473"/>
        <end position="532"/>
    </location>
</feature>
<accession>A0A3B1CDS1</accession>
<protein>
    <recommendedName>
        <fullName evidence="14">Chloride channel protein</fullName>
    </recommendedName>
</protein>
<dbReference type="InterPro" id="IPR050368">
    <property type="entry name" value="ClC-type_chloride_channel"/>
</dbReference>
<dbReference type="InterPro" id="IPR001807">
    <property type="entry name" value="ClC"/>
</dbReference>
<dbReference type="PROSITE" id="PS51371">
    <property type="entry name" value="CBS"/>
    <property type="match status" value="2"/>
</dbReference>
<reference evidence="13" key="1">
    <citation type="submission" date="2018-06" db="EMBL/GenBank/DDBJ databases">
        <authorList>
            <person name="Zhirakovskaya E."/>
        </authorList>
    </citation>
    <scope>NUCLEOTIDE SEQUENCE</scope>
</reference>
<feature type="transmembrane region" description="Helical" evidence="10">
    <location>
        <begin position="360"/>
        <end position="379"/>
    </location>
</feature>
<feature type="domain" description="RCK C-terminal" evidence="11">
    <location>
        <begin position="612"/>
        <end position="699"/>
    </location>
</feature>
<dbReference type="Pfam" id="PF00654">
    <property type="entry name" value="Voltage_CLC"/>
    <property type="match status" value="1"/>
</dbReference>
<dbReference type="InterPro" id="IPR036721">
    <property type="entry name" value="RCK_C_sf"/>
</dbReference>
<comment type="subcellular location">
    <subcellularLocation>
        <location evidence="1">Membrane</location>
        <topology evidence="1">Multi-pass membrane protein</topology>
    </subcellularLocation>
</comment>
<keyword evidence="5" id="KW-0406">Ion transport</keyword>
<dbReference type="SUPFAM" id="SSF81340">
    <property type="entry name" value="Clc chloride channel"/>
    <property type="match status" value="1"/>
</dbReference>
<evidence type="ECO:0000256" key="4">
    <source>
        <dbReference type="ARBA" id="ARBA00022989"/>
    </source>
</evidence>
<dbReference type="AlphaFoldDB" id="A0A3B1CDS1"/>
<evidence type="ECO:0000256" key="8">
    <source>
        <dbReference type="ARBA" id="ARBA00023214"/>
    </source>
</evidence>
<keyword evidence="3 10" id="KW-0812">Transmembrane</keyword>
<feature type="transmembrane region" description="Helical" evidence="10">
    <location>
        <begin position="385"/>
        <end position="412"/>
    </location>
</feature>
<feature type="domain" description="CBS" evidence="12">
    <location>
        <begin position="539"/>
        <end position="596"/>
    </location>
</feature>
<feature type="transmembrane region" description="Helical" evidence="10">
    <location>
        <begin position="419"/>
        <end position="439"/>
    </location>
</feature>
<feature type="transmembrane region" description="Helical" evidence="10">
    <location>
        <begin position="179"/>
        <end position="203"/>
    </location>
</feature>
<proteinExistence type="predicted"/>
<dbReference type="InterPro" id="IPR000644">
    <property type="entry name" value="CBS_dom"/>
</dbReference>
<dbReference type="Pfam" id="PF00571">
    <property type="entry name" value="CBS"/>
    <property type="match status" value="2"/>
</dbReference>
<dbReference type="PROSITE" id="PS51202">
    <property type="entry name" value="RCK_C"/>
    <property type="match status" value="1"/>
</dbReference>
<dbReference type="GO" id="GO:0005254">
    <property type="term" value="F:chloride channel activity"/>
    <property type="evidence" value="ECO:0007669"/>
    <property type="project" value="UniProtKB-KW"/>
</dbReference>
<dbReference type="PANTHER" id="PTHR43427">
    <property type="entry name" value="CHLORIDE CHANNEL PROTEIN CLC-E"/>
    <property type="match status" value="1"/>
</dbReference>
<dbReference type="GO" id="GO:0006813">
    <property type="term" value="P:potassium ion transport"/>
    <property type="evidence" value="ECO:0007669"/>
    <property type="project" value="InterPro"/>
</dbReference>
<feature type="transmembrane region" description="Helical" evidence="10">
    <location>
        <begin position="37"/>
        <end position="58"/>
    </location>
</feature>
<evidence type="ECO:0000256" key="1">
    <source>
        <dbReference type="ARBA" id="ARBA00004141"/>
    </source>
</evidence>
<keyword evidence="8" id="KW-0868">Chloride</keyword>
<keyword evidence="2" id="KW-0813">Transport</keyword>
<name>A0A3B1CDS1_9ZZZZ</name>
<sequence length="699" mass="76934">MIKNKKIWQLGKSIRVGLTGSRLWLQKVFNKIAMPEYTVFSILAILTGILVGLAAVLFHHLIHFFDYLFFDVLLNKIYFIGAAIVILIPLIGMVIQSLMIYFFPKTAKRKGVIDVIKSVATRGGYIPFRTTLFHTIAPAICMGSGGTVGPEGPAAQIGGGVASKLAQLFGLSDQRKRMFTAAGAGAAISAVFNTPLGGIFFALEVILLNDFHSATFSALILASVSASAVSRIFLGDSPAFQFDSAVVGPYENYYLFIILGLIAGILSLLYIRYSSKVNDLFKKRLEKKYPQWLTMSVVGLIVGVSGYFYSDVFGIGYDTINRVLSGSVMWQLAAILLVLKFVLVPLILSSGGFGGVFAPTLFMGATFGYLFALSLNYFFGMNVDTTTYVLVGMGAVLGGINSIPISSILIIFEMTKDYHFILPLMLAVVISTTIVQWRLKGSIQAKHLEEEGFQLSSGRNVNILKSILVKDVMRPDIFMVPASLPVPSLISQLVEKPYNVVYITNAQNKIIGIITDNEIRPIITEYETLSKMLVANDIAIPNVVIVNENDNLDYVFKLLGSSSIHQFPVSDNSGKIIGTIKRRDVIAAYNKATMKMNVRDSFATELRAIDKTNVSKVADGYSIIEKNVPHSFVGKSMIDLRFRNTYGLEILMVKNKASILSDDEDDKIIIPDPNYKFTSDDVLVLFGSDENIKKFSELY</sequence>
<organism evidence="13">
    <name type="scientific">hydrothermal vent metagenome</name>
    <dbReference type="NCBI Taxonomy" id="652676"/>
    <lineage>
        <taxon>unclassified sequences</taxon>
        <taxon>metagenomes</taxon>
        <taxon>ecological metagenomes</taxon>
    </lineage>
</organism>
<evidence type="ECO:0000256" key="9">
    <source>
        <dbReference type="ARBA" id="ARBA00023303"/>
    </source>
</evidence>
<feature type="transmembrane region" description="Helical" evidence="10">
    <location>
        <begin position="78"/>
        <end position="103"/>
    </location>
</feature>
<dbReference type="InterPro" id="IPR006037">
    <property type="entry name" value="RCK_C"/>
</dbReference>
<dbReference type="PRINTS" id="PR00762">
    <property type="entry name" value="CLCHANNEL"/>
</dbReference>
<feature type="transmembrane region" description="Helical" evidence="10">
    <location>
        <begin position="292"/>
        <end position="309"/>
    </location>
</feature>
<dbReference type="Gene3D" id="3.30.70.1450">
    <property type="entry name" value="Regulator of K+ conductance, C-terminal domain"/>
    <property type="match status" value="1"/>
</dbReference>
<evidence type="ECO:0000256" key="10">
    <source>
        <dbReference type="SAM" id="Phobius"/>
    </source>
</evidence>
<keyword evidence="9" id="KW-0407">Ion channel</keyword>
<keyword evidence="6 10" id="KW-0472">Membrane</keyword>
<evidence type="ECO:0000259" key="11">
    <source>
        <dbReference type="PROSITE" id="PS51202"/>
    </source>
</evidence>
<evidence type="ECO:0000313" key="13">
    <source>
        <dbReference type="EMBL" id="VAX26362.1"/>
    </source>
</evidence>
<feature type="transmembrane region" description="Helical" evidence="10">
    <location>
        <begin position="253"/>
        <end position="271"/>
    </location>
</feature>
<dbReference type="CDD" id="cd00400">
    <property type="entry name" value="Voltage_gated_ClC"/>
    <property type="match status" value="1"/>
</dbReference>
<evidence type="ECO:0000256" key="6">
    <source>
        <dbReference type="ARBA" id="ARBA00023136"/>
    </source>
</evidence>
<evidence type="ECO:0000256" key="3">
    <source>
        <dbReference type="ARBA" id="ARBA00022692"/>
    </source>
</evidence>
<evidence type="ECO:0000256" key="5">
    <source>
        <dbReference type="ARBA" id="ARBA00023065"/>
    </source>
</evidence>
<dbReference type="PANTHER" id="PTHR43427:SF6">
    <property type="entry name" value="CHLORIDE CHANNEL PROTEIN CLC-E"/>
    <property type="match status" value="1"/>
</dbReference>
<keyword evidence="7" id="KW-0869">Chloride channel</keyword>
<dbReference type="SUPFAM" id="SSF54631">
    <property type="entry name" value="CBS-domain pair"/>
    <property type="match status" value="1"/>
</dbReference>
<dbReference type="SUPFAM" id="SSF116726">
    <property type="entry name" value="TrkA C-terminal domain-like"/>
    <property type="match status" value="1"/>
</dbReference>
<keyword evidence="4 10" id="KW-1133">Transmembrane helix</keyword>
<dbReference type="EMBL" id="UOGD01000335">
    <property type="protein sequence ID" value="VAX26362.1"/>
    <property type="molecule type" value="Genomic_DNA"/>
</dbReference>
<dbReference type="Gene3D" id="1.10.3080.10">
    <property type="entry name" value="Clc chloride channel"/>
    <property type="match status" value="1"/>
</dbReference>
<evidence type="ECO:0008006" key="14">
    <source>
        <dbReference type="Google" id="ProtNLM"/>
    </source>
</evidence>
<evidence type="ECO:0000256" key="7">
    <source>
        <dbReference type="ARBA" id="ARBA00023173"/>
    </source>
</evidence>
<dbReference type="InterPro" id="IPR014743">
    <property type="entry name" value="Cl-channel_core"/>
</dbReference>
<dbReference type="GO" id="GO:0008324">
    <property type="term" value="F:monoatomic cation transmembrane transporter activity"/>
    <property type="evidence" value="ECO:0007669"/>
    <property type="project" value="InterPro"/>
</dbReference>